<organism evidence="2">
    <name type="scientific">Photinus pyralis</name>
    <name type="common">Common eastern firefly</name>
    <name type="synonym">Lampyris pyralis</name>
    <dbReference type="NCBI Taxonomy" id="7054"/>
    <lineage>
        <taxon>Eukaryota</taxon>
        <taxon>Metazoa</taxon>
        <taxon>Ecdysozoa</taxon>
        <taxon>Arthropoda</taxon>
        <taxon>Hexapoda</taxon>
        <taxon>Insecta</taxon>
        <taxon>Pterygota</taxon>
        <taxon>Neoptera</taxon>
        <taxon>Endopterygota</taxon>
        <taxon>Coleoptera</taxon>
        <taxon>Polyphaga</taxon>
        <taxon>Elateriformia</taxon>
        <taxon>Elateroidea</taxon>
        <taxon>Lampyridae</taxon>
        <taxon>Lampyrinae</taxon>
        <taxon>Photinus</taxon>
    </lineage>
</organism>
<proteinExistence type="predicted"/>
<dbReference type="EMBL" id="GEZM01079114">
    <property type="protein sequence ID" value="JAV62513.1"/>
    <property type="molecule type" value="Transcribed_RNA"/>
</dbReference>
<dbReference type="GO" id="GO:0003968">
    <property type="term" value="F:RNA-directed RNA polymerase activity"/>
    <property type="evidence" value="ECO:0007669"/>
    <property type="project" value="InterPro"/>
</dbReference>
<evidence type="ECO:0000259" key="1">
    <source>
        <dbReference type="PROSITE" id="PS50525"/>
    </source>
</evidence>
<dbReference type="InterPro" id="IPR007099">
    <property type="entry name" value="RNA-dir_pol_NSvirus"/>
</dbReference>
<dbReference type="PROSITE" id="PS50525">
    <property type="entry name" value="RDRP_SSRNA_NEG_SEG"/>
    <property type="match status" value="1"/>
</dbReference>
<sequence length="801" mass="91007">MFRREKVFKPLTNSLLTGTLLTKRERDKWNIEEEDTPPPSELIGNLGSISALYLYTNTPPHGYGSQAPKVAETINRAYSYNLKRFSKVQKLEEFKVERMQWEKEDGPFPHNQIHGNFLAPELKSMAEKFLMLYQPIIDKCAEDTIQKAMYENADVLTKGRQTLDSLTDSSVTASVAFKRMHELYRNNLSIEATTCLEWVECFFRCLELPELKVSTSRKRTVDKRKYCRITKTYTKVPKTVKIPALMNIKEGNEIKAWMMKAATKFASYIKHKERGKLKRRAIASANMILRMFLHIIEEFHLELGKHIEGSTISIGGEEKKRKIISNLNTASLHASSLGVTLQGTEDATKWNEGLAPSAFAIMHKVFFDQETRERLNLPSPSEFGSIFSQIATRGNFLMALKTVQLGEGPISKTDLTYNRLSWDDDINRFNEQTKEWLKEILRRGIDDGYTPASPGMLMGMLNAGSTTLGLLPVNHLMNQYEEKVVTLRSSDDSMSVYIGISLAHTFQSIIDNRRNLGLIGINLSKDKSFFFKEGFGEFTSWYMDGDFTSQFGVETSSIRPQGKNPPDDHASIAKGTATALGTLTMNHLGATSRLKLGAMGVNRLWRIQKINNKREGVSSNVLLLSDGGRNLWNCCNCHLEESSLKEREAQTMEEKEYLLRVRNPNNPFSEEPEEEISYNKDLGGLQLTIAETPRTAFHYVKRSNRTVTTNIKRDMFLEEKSCAEVINIIKTVDPTTNVDFPNEATRISKHLFSILHVERAGHDLSESEESLFFKAMDILKNGIVENDDDEAPSDIDRMETL</sequence>
<dbReference type="Pfam" id="PF00602">
    <property type="entry name" value="Flu_PB1"/>
    <property type="match status" value="1"/>
</dbReference>
<accession>A0A1Y1KM77</accession>
<reference evidence="2" key="1">
    <citation type="journal article" date="2016" name="Sci. Rep.">
        <title>Molecular characterization of firefly nuptial gifts: a multi-omics approach sheds light on postcopulatory sexual selection.</title>
        <authorList>
            <person name="Al-Wathiqui N."/>
            <person name="Fallon T.R."/>
            <person name="South A."/>
            <person name="Weng J.K."/>
            <person name="Lewis S.M."/>
        </authorList>
    </citation>
    <scope>NUCLEOTIDE SEQUENCE</scope>
</reference>
<dbReference type="InterPro" id="IPR001407">
    <property type="entry name" value="RNA_pol_PB1_influenza"/>
</dbReference>
<dbReference type="GO" id="GO:0039694">
    <property type="term" value="P:viral RNA genome replication"/>
    <property type="evidence" value="ECO:0007669"/>
    <property type="project" value="InterPro"/>
</dbReference>
<protein>
    <recommendedName>
        <fullName evidence="1">RdRp catalytic domain-containing protein</fullName>
    </recommendedName>
</protein>
<feature type="domain" description="RdRp catalytic" evidence="1">
    <location>
        <begin position="330"/>
        <end position="529"/>
    </location>
</feature>
<dbReference type="GO" id="GO:0003723">
    <property type="term" value="F:RNA binding"/>
    <property type="evidence" value="ECO:0007669"/>
    <property type="project" value="InterPro"/>
</dbReference>
<evidence type="ECO:0000313" key="2">
    <source>
        <dbReference type="EMBL" id="JAV62513.1"/>
    </source>
</evidence>
<dbReference type="AlphaFoldDB" id="A0A1Y1KM77"/>
<name>A0A1Y1KM77_PHOPY</name>